<keyword evidence="3" id="KW-0732">Signal</keyword>
<evidence type="ECO:0000259" key="4">
    <source>
        <dbReference type="Pfam" id="PF21258"/>
    </source>
</evidence>
<evidence type="ECO:0000256" key="3">
    <source>
        <dbReference type="ARBA" id="ARBA00022729"/>
    </source>
</evidence>
<dbReference type="PANTHER" id="PTHR40088:SF2">
    <property type="entry name" value="SECRETED SUGAR HYDROLASE"/>
    <property type="match status" value="1"/>
</dbReference>
<dbReference type="PANTHER" id="PTHR40088">
    <property type="entry name" value="PECTATE LYASE (EUROFUNG)"/>
    <property type="match status" value="1"/>
</dbReference>
<feature type="domain" description="Glycoside hydrolase 120 insertion" evidence="4">
    <location>
        <begin position="82"/>
        <end position="202"/>
    </location>
</feature>
<evidence type="ECO:0000256" key="1">
    <source>
        <dbReference type="ARBA" id="ARBA00004613"/>
    </source>
</evidence>
<dbReference type="InterPro" id="IPR011050">
    <property type="entry name" value="Pectin_lyase_fold/virulence"/>
</dbReference>
<dbReference type="InterPro" id="IPR049169">
    <property type="entry name" value="Glyco_hydro_120_ins"/>
</dbReference>
<dbReference type="GO" id="GO:0005576">
    <property type="term" value="C:extracellular region"/>
    <property type="evidence" value="ECO:0007669"/>
    <property type="project" value="UniProtKB-SubCell"/>
</dbReference>
<dbReference type="InterPro" id="IPR052052">
    <property type="entry name" value="Polysaccharide_Lyase_9"/>
</dbReference>
<reference evidence="5" key="2">
    <citation type="submission" date="2021-04" db="EMBL/GenBank/DDBJ databases">
        <authorList>
            <person name="Gilroy R."/>
        </authorList>
    </citation>
    <scope>NUCLEOTIDE SEQUENCE</scope>
    <source>
        <strain evidence="5">ChiW7-2402</strain>
    </source>
</reference>
<dbReference type="Gene3D" id="2.60.40.1180">
    <property type="entry name" value="Golgi alpha-mannosidase II"/>
    <property type="match status" value="1"/>
</dbReference>
<name>A0A9D2JYJ4_9FIRM</name>
<sequence>MSYVYHVAKSGCDRDPGTQERPFLTIQRAADVAAAGDTVIVHEGVYREWVKPRRGGLSKDLRITYMAAEGEKVVIKGSERAEHWEHVEGDVWKTEIDRAIFGEYDPFCTEIDGDWMVAPRDHKVHTAEVYLNGKALFEASSLEKVFHPERWERSVYETWGWREEKLSDPEASLFRWYAEVGEHITTLYANFQGVDPNGALVEFNVRRACFFPERTGIDYITVRGFEMAQAATPWAPPTAKQWGILGPNWSKGWIIEDNIIHDSKCSGVSLGKEETTGDNDFTKWGRKPGYQYQMEAVFKALAIGWSKEKIGSHIVRNNVIYDCGQNGIVGHLGCVFCEICGNEIFRIGTKHEFYGHELGGIKLHAAIDTCVHNNYVHDCTLGMWFDWQAQGLRVHANIFEHNNRDLFVEVSHGPYLVDNNIFASAYAFDNASQGGAYAHNLVCGFFNHYPVLNRSTPYHFPHSTLPAGTVPVYGGDDRWMQNVFVGGKEEGKFYGTSEYNGSPTSMEEYIERVRALGYGDLEQFERVKQPVFIRGNVYCNGALPFEAETNCCVCEARAEVQIVRDRDGVYLEIELPEEMFLGKGELVTSEKLGMTRITEERFEGPDGSDLRLDTDLVGNAVGDAVLAGPLQGLHAGTNRVKIWETPYEKRSA</sequence>
<comment type="caution">
    <text evidence="5">The sequence shown here is derived from an EMBL/GenBank/DDBJ whole genome shotgun (WGS) entry which is preliminary data.</text>
</comment>
<dbReference type="AlphaFoldDB" id="A0A9D2JYJ4"/>
<accession>A0A9D2JYJ4</accession>
<proteinExistence type="predicted"/>
<dbReference type="SUPFAM" id="SSF51126">
    <property type="entry name" value="Pectin lyase-like"/>
    <property type="match status" value="1"/>
</dbReference>
<dbReference type="InterPro" id="IPR012334">
    <property type="entry name" value="Pectin_lyas_fold"/>
</dbReference>
<dbReference type="InterPro" id="IPR013780">
    <property type="entry name" value="Glyco_hydro_b"/>
</dbReference>
<evidence type="ECO:0000313" key="5">
    <source>
        <dbReference type="EMBL" id="HIZ72036.1"/>
    </source>
</evidence>
<evidence type="ECO:0000313" key="6">
    <source>
        <dbReference type="Proteomes" id="UP000824102"/>
    </source>
</evidence>
<organism evidence="5 6">
    <name type="scientific">Candidatus Gallimonas intestinavium</name>
    <dbReference type="NCBI Taxonomy" id="2838603"/>
    <lineage>
        <taxon>Bacteria</taxon>
        <taxon>Bacillati</taxon>
        <taxon>Bacillota</taxon>
        <taxon>Clostridia</taxon>
        <taxon>Candidatus Gallimonas</taxon>
    </lineage>
</organism>
<reference evidence="5" key="1">
    <citation type="journal article" date="2021" name="PeerJ">
        <title>Extensive microbial diversity within the chicken gut microbiome revealed by metagenomics and culture.</title>
        <authorList>
            <person name="Gilroy R."/>
            <person name="Ravi A."/>
            <person name="Getino M."/>
            <person name="Pursley I."/>
            <person name="Horton D.L."/>
            <person name="Alikhan N.F."/>
            <person name="Baker D."/>
            <person name="Gharbi K."/>
            <person name="Hall N."/>
            <person name="Watson M."/>
            <person name="Adriaenssens E.M."/>
            <person name="Foster-Nyarko E."/>
            <person name="Jarju S."/>
            <person name="Secka A."/>
            <person name="Antonio M."/>
            <person name="Oren A."/>
            <person name="Chaudhuri R.R."/>
            <person name="La Ragione R."/>
            <person name="Hildebrand F."/>
            <person name="Pallen M.J."/>
        </authorList>
    </citation>
    <scope>NUCLEOTIDE SEQUENCE</scope>
    <source>
        <strain evidence="5">ChiW7-2402</strain>
    </source>
</reference>
<dbReference type="Gene3D" id="2.160.20.10">
    <property type="entry name" value="Single-stranded right-handed beta-helix, Pectin lyase-like"/>
    <property type="match status" value="1"/>
</dbReference>
<dbReference type="EMBL" id="DXBB01000006">
    <property type="protein sequence ID" value="HIZ72036.1"/>
    <property type="molecule type" value="Genomic_DNA"/>
</dbReference>
<comment type="subcellular location">
    <subcellularLocation>
        <location evidence="1">Secreted</location>
    </subcellularLocation>
</comment>
<keyword evidence="2" id="KW-0964">Secreted</keyword>
<dbReference type="Pfam" id="PF21258">
    <property type="entry name" value="Glyco_hydro_120_ins"/>
    <property type="match status" value="1"/>
</dbReference>
<dbReference type="GO" id="GO:0016837">
    <property type="term" value="F:carbon-oxygen lyase activity, acting on polysaccharides"/>
    <property type="evidence" value="ECO:0007669"/>
    <property type="project" value="TreeGrafter"/>
</dbReference>
<evidence type="ECO:0000256" key="2">
    <source>
        <dbReference type="ARBA" id="ARBA00022525"/>
    </source>
</evidence>
<protein>
    <submittedName>
        <fullName evidence="5">Right-handed parallel beta-helix repeat-containing protein</fullName>
    </submittedName>
</protein>
<dbReference type="Proteomes" id="UP000824102">
    <property type="component" value="Unassembled WGS sequence"/>
</dbReference>
<gene>
    <name evidence="5" type="ORF">H9964_00480</name>
</gene>